<evidence type="ECO:0000313" key="3">
    <source>
        <dbReference type="Proteomes" id="UP001483898"/>
    </source>
</evidence>
<gene>
    <name evidence="2" type="ORF">QN326_08580</name>
</gene>
<evidence type="ECO:0000313" key="2">
    <source>
        <dbReference type="EMBL" id="WZX02781.1"/>
    </source>
</evidence>
<sequence>MILLFLTFFIVFGFLIFGFYLLDEFNHFLIIGDFFIFGLLVAFLNFIKFYKCLKKY</sequence>
<feature type="transmembrane region" description="Helical" evidence="1">
    <location>
        <begin position="5"/>
        <end position="22"/>
    </location>
</feature>
<proteinExistence type="predicted"/>
<keyword evidence="1" id="KW-0812">Transmembrane</keyword>
<name>A0ABZ3CDP1_9MOLU</name>
<keyword evidence="1" id="KW-0472">Membrane</keyword>
<keyword evidence="3" id="KW-1185">Reference proteome</keyword>
<organism evidence="2 3">
    <name type="scientific">Candidatus Phytoplasma asteris</name>
    <dbReference type="NCBI Taxonomy" id="85620"/>
    <lineage>
        <taxon>Bacteria</taxon>
        <taxon>Bacillati</taxon>
        <taxon>Mycoplasmatota</taxon>
        <taxon>Mollicutes</taxon>
        <taxon>Acholeplasmatales</taxon>
        <taxon>Acholeplasmataceae</taxon>
        <taxon>Candidatus Phytoplasma</taxon>
        <taxon>16SrI (Aster yellows group)</taxon>
    </lineage>
</organism>
<protein>
    <submittedName>
        <fullName evidence="2">Uncharacterized protein</fullName>
    </submittedName>
</protein>
<reference evidence="2" key="1">
    <citation type="submission" date="2023-06" db="EMBL/GenBank/DDBJ databases">
        <title>Complete Genome of Candidatus Phytoplasma asteris M8.</title>
        <authorList>
            <person name="Toth R."/>
            <person name="Ilic A.-M."/>
            <person name="Huettel B."/>
            <person name="Duduk B."/>
            <person name="Kube M."/>
        </authorList>
    </citation>
    <scope>NUCLEOTIDE SEQUENCE [LARGE SCALE GENOMIC DNA]</scope>
    <source>
        <strain evidence="2">M8</strain>
    </source>
</reference>
<dbReference type="EMBL" id="CP128414">
    <property type="protein sequence ID" value="WZX02781.1"/>
    <property type="molecule type" value="Genomic_DNA"/>
</dbReference>
<accession>A0ABZ3CDP1</accession>
<keyword evidence="1" id="KW-1133">Transmembrane helix</keyword>
<feature type="transmembrane region" description="Helical" evidence="1">
    <location>
        <begin position="28"/>
        <end position="47"/>
    </location>
</feature>
<evidence type="ECO:0000256" key="1">
    <source>
        <dbReference type="SAM" id="Phobius"/>
    </source>
</evidence>
<dbReference type="Proteomes" id="UP001483898">
    <property type="component" value="Chromosome"/>
</dbReference>